<dbReference type="InterPro" id="IPR020615">
    <property type="entry name" value="Thiolase_acyl_enz_int_AS"/>
</dbReference>
<accession>A0A1R1PWL9</accession>
<evidence type="ECO:0000256" key="3">
    <source>
        <dbReference type="ARBA" id="ARBA00023315"/>
    </source>
</evidence>
<evidence type="ECO:0000259" key="6">
    <source>
        <dbReference type="Pfam" id="PF00108"/>
    </source>
</evidence>
<organism evidence="8 9">
    <name type="scientific">Zancudomyces culisetae</name>
    <name type="common">Gut fungus</name>
    <name type="synonym">Smittium culisetae</name>
    <dbReference type="NCBI Taxonomy" id="1213189"/>
    <lineage>
        <taxon>Eukaryota</taxon>
        <taxon>Fungi</taxon>
        <taxon>Fungi incertae sedis</taxon>
        <taxon>Zoopagomycota</taxon>
        <taxon>Kickxellomycotina</taxon>
        <taxon>Harpellomycetes</taxon>
        <taxon>Harpellales</taxon>
        <taxon>Legeriomycetaceae</taxon>
        <taxon>Zancudomyces</taxon>
    </lineage>
</organism>
<dbReference type="Proteomes" id="UP000188320">
    <property type="component" value="Unassembled WGS sequence"/>
</dbReference>
<evidence type="ECO:0000256" key="5">
    <source>
        <dbReference type="RuleBase" id="RU003557"/>
    </source>
</evidence>
<dbReference type="AlphaFoldDB" id="A0A1R1PWL9"/>
<comment type="caution">
    <text evidence="8">The sequence shown here is derived from an EMBL/GenBank/DDBJ whole genome shotgun (WGS) entry which is preliminary data.</text>
</comment>
<dbReference type="PROSITE" id="PS00737">
    <property type="entry name" value="THIOLASE_2"/>
    <property type="match status" value="1"/>
</dbReference>
<dbReference type="PANTHER" id="PTHR18919:SF107">
    <property type="entry name" value="ACETYL-COA ACETYLTRANSFERASE, CYTOSOLIC"/>
    <property type="match status" value="1"/>
</dbReference>
<gene>
    <name evidence="8" type="ORF">AX774_g1160</name>
</gene>
<feature type="active site" description="Acyl-thioester intermediate" evidence="4">
    <location>
        <position position="99"/>
    </location>
</feature>
<dbReference type="PIRSF" id="PIRSF000429">
    <property type="entry name" value="Ac-CoA_Ac_transf"/>
    <property type="match status" value="1"/>
</dbReference>
<dbReference type="PANTHER" id="PTHR18919">
    <property type="entry name" value="ACETYL-COA C-ACYLTRANSFERASE"/>
    <property type="match status" value="1"/>
</dbReference>
<feature type="active site" description="Proton acceptor" evidence="4">
    <location>
        <position position="362"/>
    </location>
</feature>
<dbReference type="InterPro" id="IPR020610">
    <property type="entry name" value="Thiolase_AS"/>
</dbReference>
<feature type="domain" description="Thiolase N-terminal" evidence="6">
    <location>
        <begin position="4"/>
        <end position="276"/>
    </location>
</feature>
<dbReference type="CDD" id="cd00751">
    <property type="entry name" value="thiolase"/>
    <property type="match status" value="1"/>
</dbReference>
<dbReference type="InterPro" id="IPR016039">
    <property type="entry name" value="Thiolase-like"/>
</dbReference>
<dbReference type="OrthoDB" id="5404651at2759"/>
<dbReference type="GO" id="GO:0006635">
    <property type="term" value="P:fatty acid beta-oxidation"/>
    <property type="evidence" value="ECO:0007669"/>
    <property type="project" value="TreeGrafter"/>
</dbReference>
<dbReference type="FunFam" id="3.40.47.10:FF:000010">
    <property type="entry name" value="Acetyl-CoA acetyltransferase (Thiolase)"/>
    <property type="match status" value="1"/>
</dbReference>
<dbReference type="PROSITE" id="PS00098">
    <property type="entry name" value="THIOLASE_1"/>
    <property type="match status" value="1"/>
</dbReference>
<keyword evidence="2 5" id="KW-0808">Transferase</keyword>
<name>A0A1R1PWL9_ZANCU</name>
<protein>
    <submittedName>
        <fullName evidence="8">3-ketoacyl-CoA thiolase, mitochondrial</fullName>
    </submittedName>
</protein>
<keyword evidence="9" id="KW-1185">Reference proteome</keyword>
<feature type="domain" description="Thiolase C-terminal" evidence="7">
    <location>
        <begin position="283"/>
        <end position="404"/>
    </location>
</feature>
<dbReference type="PROSITE" id="PS00099">
    <property type="entry name" value="THIOLASE_3"/>
    <property type="match status" value="1"/>
</dbReference>
<dbReference type="GO" id="GO:0003985">
    <property type="term" value="F:acetyl-CoA C-acetyltransferase activity"/>
    <property type="evidence" value="ECO:0007669"/>
    <property type="project" value="TreeGrafter"/>
</dbReference>
<dbReference type="InterPro" id="IPR002155">
    <property type="entry name" value="Thiolase"/>
</dbReference>
<dbReference type="InterPro" id="IPR020616">
    <property type="entry name" value="Thiolase_N"/>
</dbReference>
<proteinExistence type="inferred from homology"/>
<sequence>MQTFIVAAKRTPFGKFGGKFKNISAIELGAVASRAALQALPEEFQARAAAKEGGASAISSVIFGNVQQTSRDGALLPRHIGLKAGLPIEVPALGVNRLCGSGFQSIISGVQEIKAGDSSIVLAGGAESMSQAPYVLRNARWGTQFGHESLPLEDSLVTGLTDTYPTRVSMGVTAENLGRKYNISREQADQFALSSQQKWKKADETNQFADELVPVEVPGKKGTTELMNKDEHPRPATTIEGLTQLKPTFEKNGTVNPGNASGICDGAAALVVASEEACSTHNLKPLARIVSYHYNGVDPTIMGIGPVEAIRQALAKANLTLKDMDFVEVNEAFATQALAVAKCLDIDMSKFNVNGGAIALGHPLGASGARIMTHLTHLLVRTKKRYAIGSACIGGGQGIAIVIENATL</sequence>
<dbReference type="InterPro" id="IPR020613">
    <property type="entry name" value="Thiolase_CS"/>
</dbReference>
<evidence type="ECO:0000313" key="8">
    <source>
        <dbReference type="EMBL" id="OMH85282.1"/>
    </source>
</evidence>
<evidence type="ECO:0000256" key="4">
    <source>
        <dbReference type="PIRSR" id="PIRSR000429-1"/>
    </source>
</evidence>
<dbReference type="Pfam" id="PF02803">
    <property type="entry name" value="Thiolase_C"/>
    <property type="match status" value="1"/>
</dbReference>
<keyword evidence="3 5" id="KW-0012">Acyltransferase</keyword>
<feature type="active site" description="Proton acceptor" evidence="4">
    <location>
        <position position="392"/>
    </location>
</feature>
<comment type="similarity">
    <text evidence="1 5">Belongs to the thiolase-like superfamily. Thiolase family.</text>
</comment>
<dbReference type="GO" id="GO:0005739">
    <property type="term" value="C:mitochondrion"/>
    <property type="evidence" value="ECO:0007669"/>
    <property type="project" value="TreeGrafter"/>
</dbReference>
<reference evidence="9" key="1">
    <citation type="submission" date="2017-01" db="EMBL/GenBank/DDBJ databases">
        <authorList>
            <person name="Wang Y."/>
            <person name="White M."/>
            <person name="Kvist S."/>
            <person name="Moncalvo J.-M."/>
        </authorList>
    </citation>
    <scope>NUCLEOTIDE SEQUENCE [LARGE SCALE GENOMIC DNA]</scope>
    <source>
        <strain evidence="9">COL-18-3</strain>
    </source>
</reference>
<evidence type="ECO:0000259" key="7">
    <source>
        <dbReference type="Pfam" id="PF02803"/>
    </source>
</evidence>
<dbReference type="NCBIfam" id="TIGR01930">
    <property type="entry name" value="AcCoA-C-Actrans"/>
    <property type="match status" value="1"/>
</dbReference>
<dbReference type="Gene3D" id="3.40.47.10">
    <property type="match status" value="2"/>
</dbReference>
<evidence type="ECO:0000256" key="1">
    <source>
        <dbReference type="ARBA" id="ARBA00010982"/>
    </source>
</evidence>
<evidence type="ECO:0000313" key="9">
    <source>
        <dbReference type="Proteomes" id="UP000188320"/>
    </source>
</evidence>
<dbReference type="InterPro" id="IPR020617">
    <property type="entry name" value="Thiolase_C"/>
</dbReference>
<dbReference type="Pfam" id="PF00108">
    <property type="entry name" value="Thiolase_N"/>
    <property type="match status" value="1"/>
</dbReference>
<dbReference type="EMBL" id="LSSK01000096">
    <property type="protein sequence ID" value="OMH85282.1"/>
    <property type="molecule type" value="Genomic_DNA"/>
</dbReference>
<dbReference type="SUPFAM" id="SSF53901">
    <property type="entry name" value="Thiolase-like"/>
    <property type="match status" value="2"/>
</dbReference>
<evidence type="ECO:0000256" key="2">
    <source>
        <dbReference type="ARBA" id="ARBA00022679"/>
    </source>
</evidence>